<sequence length="92" mass="9838">MRNPLSAILQCADEISTSLAELTSNPNMDLVLSAIIKESISSVETIRFVLSTKSLSLITFHNLQAQFEPLVDHPSTSAVRGNCAANSANVHG</sequence>
<name>A0A2J6TIU9_9HELO</name>
<evidence type="ECO:0000313" key="2">
    <source>
        <dbReference type="Proteomes" id="UP000235371"/>
    </source>
</evidence>
<dbReference type="InParanoid" id="A0A2J6TIU9"/>
<protein>
    <submittedName>
        <fullName evidence="1">Uncharacterized protein</fullName>
    </submittedName>
</protein>
<accession>A0A2J6TIU9</accession>
<reference evidence="1 2" key="1">
    <citation type="submission" date="2016-04" db="EMBL/GenBank/DDBJ databases">
        <title>A degradative enzymes factory behind the ericoid mycorrhizal symbiosis.</title>
        <authorList>
            <consortium name="DOE Joint Genome Institute"/>
            <person name="Martino E."/>
            <person name="Morin E."/>
            <person name="Grelet G."/>
            <person name="Kuo A."/>
            <person name="Kohler A."/>
            <person name="Daghino S."/>
            <person name="Barry K."/>
            <person name="Choi C."/>
            <person name="Cichocki N."/>
            <person name="Clum A."/>
            <person name="Copeland A."/>
            <person name="Hainaut M."/>
            <person name="Haridas S."/>
            <person name="Labutti K."/>
            <person name="Lindquist E."/>
            <person name="Lipzen A."/>
            <person name="Khouja H.-R."/>
            <person name="Murat C."/>
            <person name="Ohm R."/>
            <person name="Olson A."/>
            <person name="Spatafora J."/>
            <person name="Veneault-Fourrey C."/>
            <person name="Henrissat B."/>
            <person name="Grigoriev I."/>
            <person name="Martin F."/>
            <person name="Perotto S."/>
        </authorList>
    </citation>
    <scope>NUCLEOTIDE SEQUENCE [LARGE SCALE GENOMIC DNA]</scope>
    <source>
        <strain evidence="1 2">E</strain>
    </source>
</reference>
<dbReference type="AlphaFoldDB" id="A0A2J6TIU9"/>
<dbReference type="Proteomes" id="UP000235371">
    <property type="component" value="Unassembled WGS sequence"/>
</dbReference>
<dbReference type="EMBL" id="KZ613783">
    <property type="protein sequence ID" value="PMD62947.1"/>
    <property type="molecule type" value="Genomic_DNA"/>
</dbReference>
<organism evidence="1 2">
    <name type="scientific">Hyaloscypha bicolor E</name>
    <dbReference type="NCBI Taxonomy" id="1095630"/>
    <lineage>
        <taxon>Eukaryota</taxon>
        <taxon>Fungi</taxon>
        <taxon>Dikarya</taxon>
        <taxon>Ascomycota</taxon>
        <taxon>Pezizomycotina</taxon>
        <taxon>Leotiomycetes</taxon>
        <taxon>Helotiales</taxon>
        <taxon>Hyaloscyphaceae</taxon>
        <taxon>Hyaloscypha</taxon>
        <taxon>Hyaloscypha bicolor</taxon>
    </lineage>
</organism>
<proteinExistence type="predicted"/>
<gene>
    <name evidence="1" type="ORF">K444DRAFT_354786</name>
</gene>
<dbReference type="RefSeq" id="XP_024739851.1">
    <property type="nucleotide sequence ID" value="XM_024872126.1"/>
</dbReference>
<evidence type="ECO:0000313" key="1">
    <source>
        <dbReference type="EMBL" id="PMD62947.1"/>
    </source>
</evidence>
<dbReference type="GeneID" id="36580207"/>
<keyword evidence="2" id="KW-1185">Reference proteome</keyword>